<evidence type="ECO:0000256" key="6">
    <source>
        <dbReference type="ARBA" id="ARBA00022989"/>
    </source>
</evidence>
<comment type="caution">
    <text evidence="10">Lacks conserved residue(s) required for the propagation of feature annotation.</text>
</comment>
<feature type="transmembrane region" description="Helical" evidence="10">
    <location>
        <begin position="134"/>
        <end position="153"/>
    </location>
</feature>
<comment type="similarity">
    <text evidence="10">Belongs to the insect chemoreceptor superfamily. Heteromeric odorant receptor channel (TC 1.A.69) family.</text>
</comment>
<dbReference type="PANTHER" id="PTHR21137:SF35">
    <property type="entry name" value="ODORANT RECEPTOR 19A-RELATED"/>
    <property type="match status" value="1"/>
</dbReference>
<keyword evidence="5 10" id="KW-0552">Olfaction</keyword>
<keyword evidence="7 10" id="KW-0472">Membrane</keyword>
<evidence type="ECO:0000313" key="11">
    <source>
        <dbReference type="EMBL" id="QEI46840.1"/>
    </source>
</evidence>
<evidence type="ECO:0000256" key="3">
    <source>
        <dbReference type="ARBA" id="ARBA00022606"/>
    </source>
</evidence>
<evidence type="ECO:0000256" key="1">
    <source>
        <dbReference type="ARBA" id="ARBA00004651"/>
    </source>
</evidence>
<keyword evidence="9 10" id="KW-0807">Transducer</keyword>
<feature type="transmembrane region" description="Helical" evidence="10">
    <location>
        <begin position="63"/>
        <end position="82"/>
    </location>
</feature>
<dbReference type="Pfam" id="PF02949">
    <property type="entry name" value="7tm_6"/>
    <property type="match status" value="1"/>
</dbReference>
<reference evidence="11" key="1">
    <citation type="submission" date="2019-02" db="EMBL/GenBank/DDBJ databases">
        <title>Identification of putative chemosensory receptor genes from the antennae of the great wax moth, Galleria mellonella.</title>
        <authorList>
            <person name="Liu S."/>
        </authorList>
    </citation>
    <scope>NUCLEOTIDE SEQUENCE</scope>
    <source>
        <strain evidence="11">HF</strain>
    </source>
</reference>
<dbReference type="GO" id="GO:0007165">
    <property type="term" value="P:signal transduction"/>
    <property type="evidence" value="ECO:0007669"/>
    <property type="project" value="UniProtKB-KW"/>
</dbReference>
<feature type="transmembrane region" description="Helical" evidence="10">
    <location>
        <begin position="299"/>
        <end position="319"/>
    </location>
</feature>
<dbReference type="GO" id="GO:0004984">
    <property type="term" value="F:olfactory receptor activity"/>
    <property type="evidence" value="ECO:0007669"/>
    <property type="project" value="InterPro"/>
</dbReference>
<evidence type="ECO:0000256" key="7">
    <source>
        <dbReference type="ARBA" id="ARBA00023136"/>
    </source>
</evidence>
<feature type="transmembrane region" description="Helical" evidence="10">
    <location>
        <begin position="34"/>
        <end position="57"/>
    </location>
</feature>
<keyword evidence="6 10" id="KW-1133">Transmembrane helix</keyword>
<evidence type="ECO:0000256" key="2">
    <source>
        <dbReference type="ARBA" id="ARBA00022475"/>
    </source>
</evidence>
<evidence type="ECO:0000256" key="5">
    <source>
        <dbReference type="ARBA" id="ARBA00022725"/>
    </source>
</evidence>
<keyword evidence="4 10" id="KW-0812">Transmembrane</keyword>
<dbReference type="GO" id="GO:0005549">
    <property type="term" value="F:odorant binding"/>
    <property type="evidence" value="ECO:0007669"/>
    <property type="project" value="InterPro"/>
</dbReference>
<accession>A0A5C0E4E3</accession>
<dbReference type="EMBL" id="MK558339">
    <property type="protein sequence ID" value="QEI46840.1"/>
    <property type="molecule type" value="mRNA"/>
</dbReference>
<evidence type="ECO:0000256" key="10">
    <source>
        <dbReference type="RuleBase" id="RU351113"/>
    </source>
</evidence>
<keyword evidence="8 10" id="KW-0675">Receptor</keyword>
<evidence type="ECO:0000256" key="8">
    <source>
        <dbReference type="ARBA" id="ARBA00023170"/>
    </source>
</evidence>
<feature type="transmembrane region" description="Helical" evidence="10">
    <location>
        <begin position="270"/>
        <end position="287"/>
    </location>
</feature>
<keyword evidence="2" id="KW-1003">Cell membrane</keyword>
<dbReference type="InterPro" id="IPR004117">
    <property type="entry name" value="7tm6_olfct_rcpt"/>
</dbReference>
<evidence type="ECO:0000256" key="9">
    <source>
        <dbReference type="ARBA" id="ARBA00023224"/>
    </source>
</evidence>
<dbReference type="PANTHER" id="PTHR21137">
    <property type="entry name" value="ODORANT RECEPTOR"/>
    <property type="match status" value="1"/>
</dbReference>
<keyword evidence="3 10" id="KW-0716">Sensory transduction</keyword>
<evidence type="ECO:0000256" key="4">
    <source>
        <dbReference type="ARBA" id="ARBA00022692"/>
    </source>
</evidence>
<proteinExistence type="evidence at transcript level"/>
<dbReference type="AlphaFoldDB" id="A0A5C0E4E3"/>
<name>A0A5C0E4E3_GALME</name>
<organism evidence="11">
    <name type="scientific">Galleria mellonella</name>
    <name type="common">Greater wax moth</name>
    <dbReference type="NCBI Taxonomy" id="7137"/>
    <lineage>
        <taxon>Eukaryota</taxon>
        <taxon>Metazoa</taxon>
        <taxon>Ecdysozoa</taxon>
        <taxon>Arthropoda</taxon>
        <taxon>Hexapoda</taxon>
        <taxon>Insecta</taxon>
        <taxon>Pterygota</taxon>
        <taxon>Neoptera</taxon>
        <taxon>Endopterygota</taxon>
        <taxon>Lepidoptera</taxon>
        <taxon>Glossata</taxon>
        <taxon>Ditrysia</taxon>
        <taxon>Pyraloidea</taxon>
        <taxon>Pyralidae</taxon>
        <taxon>Galleriinae</taxon>
        <taxon>Galleria</taxon>
    </lineage>
</organism>
<feature type="transmembrane region" description="Helical" evidence="10">
    <location>
        <begin position="177"/>
        <end position="200"/>
    </location>
</feature>
<protein>
    <recommendedName>
        <fullName evidence="10">Odorant receptor</fullName>
    </recommendedName>
</protein>
<sequence length="393" mass="44670">MIKLPYNIHIVDIINWSIRCTGSRLNTTSSNIRHLTNVATISFVTTSILQVIAFYFAKENIEKLFECFSVLSFCGMGLLKLMSLRWKSHQWHHLLNQVQKLESAQIDAGNIDFVHSIQSYTIKYQTMSTILSRMYVFTGIIYILSPIIEFAYLKLNGDDPVYPHILPVWAPLDISTFGYLATVAVEIISAIYCVCVHVAFDLSSVSLMIFICGQFSLIRHYSENIGGNCKNLCISGENDERARCYIRYCHQTHNTLINSIRELEKLLKDILGIYFFLATLTLCSVAVRLNMETLSVTQLISLLQYLCATITQLFIFCLYGDAVQHKSSIGMGEGPYGAAYWCLSPKVRRELTLLAVGMSRPRQLRAGPFHVLNLPSFVQILRTAYSYYAVIRK</sequence>
<dbReference type="GO" id="GO:0005886">
    <property type="term" value="C:plasma membrane"/>
    <property type="evidence" value="ECO:0007669"/>
    <property type="project" value="UniProtKB-SubCell"/>
</dbReference>
<comment type="subcellular location">
    <subcellularLocation>
        <location evidence="1 10">Cell membrane</location>
        <topology evidence="1 10">Multi-pass membrane protein</topology>
    </subcellularLocation>
</comment>